<feature type="domain" description="DDHD" evidence="5">
    <location>
        <begin position="388"/>
        <end position="580"/>
    </location>
</feature>
<comment type="caution">
    <text evidence="6">The sequence shown here is derived from an EMBL/GenBank/DDBJ whole genome shotgun (WGS) entry which is preliminary data.</text>
</comment>
<dbReference type="EMBL" id="JBAMIC010004070">
    <property type="protein sequence ID" value="KAK7088386.1"/>
    <property type="molecule type" value="Genomic_DNA"/>
</dbReference>
<keyword evidence="7" id="KW-1185">Reference proteome</keyword>
<proteinExistence type="inferred from homology"/>
<dbReference type="InterPro" id="IPR036412">
    <property type="entry name" value="HAD-like_sf"/>
</dbReference>
<sequence length="974" mass="107065">MYYDIDEGEGWRLIQLPVLPPISEDADGDGERSEDSAGAQAGLVRSSSIEMISSGDEYCDAQMPASPETELTEEGESPFGRRVEMFRQMYSIDHSLPSGPDSQPSSAEVCPIKILFMVLHGGNILEASQGPSSKRSDFAMLQATFDSVIQSHYHSAASHVAFRLVHCPQVCSDTLNLLSSLSPFSYDSQASADGNIAATQDFVPLGAIALFATSSADYQEYVNAAVCRANTAYHEFLNSAEGRGFTGQTCVLADSTGSMLTYDALTRMHSPFLRGGSHCGSHESVDEFHDETLKPASPKILESESPNLSHSDPDLLDNEQPQTVERRPRTERSRSEVSPPKSGDWARTDSLRFPSFRNSGRLSASCSDRGPSRRTSSGSNFDGGYAQFDFDVSDFFMFGSPLALVLAYRRVFAGEDRSCPPLRPACHQVYNMFHSSDPLAVRVEPLMNDSFKYLSPVNVARYSKFPLGDGEPVHVVEAIQTNLKLFTDCPRSSTSPGHPVLQRQLSNSSMTSVTSGLGENTVSAITNVTSRWWGSKRMDYVLYCPDALHSFPTSALAPLFHSSFWESTDAVAFILRQVLRHDVTVEEGAERGVTRTASFKMTKPREKWLRRRTTIKVRNLQQNHRANDVIVLEDKDQTLVARFMYGSLDIVSLTGEKVDVNVMTQPPSGDWVHLGTATTDSHGKLVYTLTDDQRLNNGMYPVKCIVRGDHTSVDFFLTVLPPKTETVVFSIDGSFTASVSIMGKDPKVRAGAVDVVRHWQDLGYLILYVSARPDMQHRKVVAWLAQHNFPHGMVSFMDGLSKDPLRQKYNYLKQLQTEADVRYVAAYGSSKDVTIYKELGLQASQIFIVGKASRKLCSQAQVIADGYAAHLNNLMDPGALRPATGNARMFLRKSCFRLPSNTESKKTAKRTVSYPGTAGKGAEFLRLPDTAPGPTKIIVPDVPIGEEDGFGGAARARGKSPTVQKNTGTRTTTV</sequence>
<reference evidence="6 7" key="1">
    <citation type="submission" date="2024-02" db="EMBL/GenBank/DDBJ databases">
        <title>Chromosome-scale genome assembly of the rough periwinkle Littorina saxatilis.</title>
        <authorList>
            <person name="De Jode A."/>
            <person name="Faria R."/>
            <person name="Formenti G."/>
            <person name="Sims Y."/>
            <person name="Smith T.P."/>
            <person name="Tracey A."/>
            <person name="Wood J.M.D."/>
            <person name="Zagrodzka Z.B."/>
            <person name="Johannesson K."/>
            <person name="Butlin R.K."/>
            <person name="Leder E.H."/>
        </authorList>
    </citation>
    <scope>NUCLEOTIDE SEQUENCE [LARGE SCALE GENOMIC DNA]</scope>
    <source>
        <strain evidence="6">Snail1</strain>
        <tissue evidence="6">Muscle</tissue>
    </source>
</reference>
<dbReference type="FunFam" id="3.40.50.1000:FF:000173">
    <property type="entry name" value="Membrane-associated phosphatidylinositol transfer protein 2"/>
    <property type="match status" value="1"/>
</dbReference>
<organism evidence="6 7">
    <name type="scientific">Littorina saxatilis</name>
    <dbReference type="NCBI Taxonomy" id="31220"/>
    <lineage>
        <taxon>Eukaryota</taxon>
        <taxon>Metazoa</taxon>
        <taxon>Spiralia</taxon>
        <taxon>Lophotrochozoa</taxon>
        <taxon>Mollusca</taxon>
        <taxon>Gastropoda</taxon>
        <taxon>Caenogastropoda</taxon>
        <taxon>Littorinimorpha</taxon>
        <taxon>Littorinoidea</taxon>
        <taxon>Littorinidae</taxon>
        <taxon>Littorina</taxon>
    </lineage>
</organism>
<comment type="similarity">
    <text evidence="1">Belongs to the PtdIns transfer protein family. PI transfer class IIA subfamily.</text>
</comment>
<dbReference type="InterPro" id="IPR031315">
    <property type="entry name" value="LNS2/PITP"/>
</dbReference>
<dbReference type="Pfam" id="PF02862">
    <property type="entry name" value="DDHD"/>
    <property type="match status" value="1"/>
</dbReference>
<dbReference type="GO" id="GO:0046872">
    <property type="term" value="F:metal ion binding"/>
    <property type="evidence" value="ECO:0007669"/>
    <property type="project" value="InterPro"/>
</dbReference>
<dbReference type="InterPro" id="IPR004177">
    <property type="entry name" value="DDHD_dom"/>
</dbReference>
<keyword evidence="2" id="KW-0597">Phosphoprotein</keyword>
<gene>
    <name evidence="6" type="ORF">V1264_022311</name>
</gene>
<dbReference type="InterPro" id="IPR001666">
    <property type="entry name" value="PI_transfer"/>
</dbReference>
<evidence type="ECO:0000259" key="5">
    <source>
        <dbReference type="PROSITE" id="PS51043"/>
    </source>
</evidence>
<feature type="region of interest" description="Disordered" evidence="4">
    <location>
        <begin position="299"/>
        <end position="380"/>
    </location>
</feature>
<dbReference type="GO" id="GO:0035091">
    <property type="term" value="F:phosphatidylinositol binding"/>
    <property type="evidence" value="ECO:0007669"/>
    <property type="project" value="TreeGrafter"/>
</dbReference>
<accession>A0AAN9AK89</accession>
<dbReference type="GO" id="GO:0008526">
    <property type="term" value="F:phosphatidylinositol transfer activity"/>
    <property type="evidence" value="ECO:0007669"/>
    <property type="project" value="TreeGrafter"/>
</dbReference>
<feature type="compositionally biased region" description="Polar residues" evidence="4">
    <location>
        <begin position="961"/>
        <end position="974"/>
    </location>
</feature>
<dbReference type="AlphaFoldDB" id="A0AAN9AK89"/>
<dbReference type="GO" id="GO:0005737">
    <property type="term" value="C:cytoplasm"/>
    <property type="evidence" value="ECO:0007669"/>
    <property type="project" value="TreeGrafter"/>
</dbReference>
<dbReference type="SMART" id="SM01127">
    <property type="entry name" value="DDHD"/>
    <property type="match status" value="1"/>
</dbReference>
<feature type="compositionally biased region" description="Basic and acidic residues" evidence="4">
    <location>
        <begin position="324"/>
        <end position="335"/>
    </location>
</feature>
<protein>
    <recommendedName>
        <fullName evidence="5">DDHD domain-containing protein</fullName>
    </recommendedName>
</protein>
<dbReference type="PANTHER" id="PTHR10658:SF81">
    <property type="entry name" value="PROTEIN RETINAL DEGENERATION B"/>
    <property type="match status" value="1"/>
</dbReference>
<dbReference type="Proteomes" id="UP001374579">
    <property type="component" value="Unassembled WGS sequence"/>
</dbReference>
<dbReference type="SMART" id="SM00775">
    <property type="entry name" value="LNS2"/>
    <property type="match status" value="1"/>
</dbReference>
<evidence type="ECO:0000256" key="1">
    <source>
        <dbReference type="ARBA" id="ARBA00010316"/>
    </source>
</evidence>
<dbReference type="SUPFAM" id="SSF56784">
    <property type="entry name" value="HAD-like"/>
    <property type="match status" value="1"/>
</dbReference>
<dbReference type="PROSITE" id="PS51043">
    <property type="entry name" value="DDHD"/>
    <property type="match status" value="1"/>
</dbReference>
<feature type="region of interest" description="Disordered" evidence="4">
    <location>
        <begin position="951"/>
        <end position="974"/>
    </location>
</feature>
<name>A0AAN9AK89_9CAEN</name>
<evidence type="ECO:0000313" key="6">
    <source>
        <dbReference type="EMBL" id="KAK7088386.1"/>
    </source>
</evidence>
<dbReference type="Pfam" id="PF24694">
    <property type="entry name" value="LNS2_PITM1-3"/>
    <property type="match status" value="1"/>
</dbReference>
<dbReference type="PANTHER" id="PTHR10658">
    <property type="entry name" value="PHOSPHATIDYLINOSITOL TRANSFER PROTEIN"/>
    <property type="match status" value="1"/>
</dbReference>
<evidence type="ECO:0000256" key="4">
    <source>
        <dbReference type="SAM" id="MobiDB-lite"/>
    </source>
</evidence>
<dbReference type="GO" id="GO:0008525">
    <property type="term" value="F:phosphatidylcholine transporter activity"/>
    <property type="evidence" value="ECO:0007669"/>
    <property type="project" value="TreeGrafter"/>
</dbReference>
<evidence type="ECO:0000256" key="3">
    <source>
        <dbReference type="ARBA" id="ARBA00022837"/>
    </source>
</evidence>
<dbReference type="GO" id="GO:0031210">
    <property type="term" value="F:phosphatidylcholine binding"/>
    <property type="evidence" value="ECO:0007669"/>
    <property type="project" value="TreeGrafter"/>
</dbReference>
<keyword evidence="3" id="KW-0106">Calcium</keyword>
<feature type="compositionally biased region" description="Polar residues" evidence="4">
    <location>
        <begin position="356"/>
        <end position="366"/>
    </location>
</feature>
<feature type="region of interest" description="Disordered" evidence="4">
    <location>
        <begin position="22"/>
        <end position="42"/>
    </location>
</feature>
<evidence type="ECO:0000313" key="7">
    <source>
        <dbReference type="Proteomes" id="UP001374579"/>
    </source>
</evidence>
<dbReference type="Pfam" id="PF24695">
    <property type="entry name" value="PITM1-3"/>
    <property type="match status" value="1"/>
</dbReference>
<evidence type="ECO:0000256" key="2">
    <source>
        <dbReference type="ARBA" id="ARBA00022553"/>
    </source>
</evidence>